<feature type="region of interest" description="Disordered" evidence="1">
    <location>
        <begin position="257"/>
        <end position="300"/>
    </location>
</feature>
<gene>
    <name evidence="2" type="ORF">BN946_scf185007.g195</name>
</gene>
<dbReference type="Proteomes" id="UP000029665">
    <property type="component" value="Unassembled WGS sequence"/>
</dbReference>
<dbReference type="OrthoDB" id="2801221at2759"/>
<evidence type="ECO:0000256" key="1">
    <source>
        <dbReference type="SAM" id="MobiDB-lite"/>
    </source>
</evidence>
<name>A0A060SFI6_PYCCI</name>
<accession>A0A060SFI6</accession>
<sequence>MTTLAAGREKLKAKLDFHIMKLICVQGLVPDVIDSCEWKDFMQAANPHYNATLSTTFADVHIPAEVAKIRILQLQFLQQQTHLTLTYDGATTQKPQSVYTIHITTQIGRLAIPRKQVKFDIKLLQENSVASIKFEQELTWYTTILAPITRSIKSLKTTDTTAADVYIFWLGIASTLRKLFAWPQEQSGIPSDLTKKIIRIINKRYKAIIDESPTDVYFVTFFLDPDYSRANILAKPTSILNKTFILSASHNSNMDCLKPPEALNGNADSSKSPETSNGYVDSTKSSTSDGNTADLEDDSQKVPNPRAYMCIKKFLKELLLAEVKLNTHLLIKQLEEADLAEELREQLLAYVRREYL</sequence>
<protein>
    <submittedName>
        <fullName evidence="2">Uncharacterized protein</fullName>
    </submittedName>
</protein>
<keyword evidence="3" id="KW-1185">Reference proteome</keyword>
<reference evidence="2" key="1">
    <citation type="submission" date="2014-01" db="EMBL/GenBank/DDBJ databases">
        <title>The genome of the white-rot fungus Pycnoporus cinnabarinus: a basidiomycete model with a versatile arsenal for lignocellulosic biomass breakdown.</title>
        <authorList>
            <person name="Levasseur A."/>
            <person name="Lomascolo A."/>
            <person name="Ruiz-Duenas F.J."/>
            <person name="Uzan E."/>
            <person name="Piumi F."/>
            <person name="Kues U."/>
            <person name="Ram A.F.J."/>
            <person name="Murat C."/>
            <person name="Haon M."/>
            <person name="Benoit I."/>
            <person name="Arfi Y."/>
            <person name="Chevret D."/>
            <person name="Drula E."/>
            <person name="Kwon M.J."/>
            <person name="Gouret P."/>
            <person name="Lesage-Meessen L."/>
            <person name="Lombard V."/>
            <person name="Mariette J."/>
            <person name="Noirot C."/>
            <person name="Park J."/>
            <person name="Patyshakuliyeva A."/>
            <person name="Wieneger R.A.B."/>
            <person name="Wosten H.A.B."/>
            <person name="Martin F."/>
            <person name="Coutinho P.M."/>
            <person name="de Vries R."/>
            <person name="Martinez A.T."/>
            <person name="Klopp C."/>
            <person name="Pontarotti P."/>
            <person name="Henrissat B."/>
            <person name="Record E."/>
        </authorList>
    </citation>
    <scope>NUCLEOTIDE SEQUENCE [LARGE SCALE GENOMIC DNA]</scope>
    <source>
        <strain evidence="2">BRFM137</strain>
    </source>
</reference>
<dbReference type="HOGENOM" id="CLU_778766_0_0_1"/>
<organism evidence="2 3">
    <name type="scientific">Pycnoporus cinnabarinus</name>
    <name type="common">Cinnabar-red polypore</name>
    <name type="synonym">Trametes cinnabarina</name>
    <dbReference type="NCBI Taxonomy" id="5643"/>
    <lineage>
        <taxon>Eukaryota</taxon>
        <taxon>Fungi</taxon>
        <taxon>Dikarya</taxon>
        <taxon>Basidiomycota</taxon>
        <taxon>Agaricomycotina</taxon>
        <taxon>Agaricomycetes</taxon>
        <taxon>Polyporales</taxon>
        <taxon>Polyporaceae</taxon>
        <taxon>Trametes</taxon>
    </lineage>
</organism>
<dbReference type="AlphaFoldDB" id="A0A060SFI6"/>
<evidence type="ECO:0000313" key="3">
    <source>
        <dbReference type="Proteomes" id="UP000029665"/>
    </source>
</evidence>
<feature type="compositionally biased region" description="Polar residues" evidence="1">
    <location>
        <begin position="266"/>
        <end position="291"/>
    </location>
</feature>
<dbReference type="STRING" id="5643.A0A060SFI6"/>
<comment type="caution">
    <text evidence="2">The sequence shown here is derived from an EMBL/GenBank/DDBJ whole genome shotgun (WGS) entry which is preliminary data.</text>
</comment>
<evidence type="ECO:0000313" key="2">
    <source>
        <dbReference type="EMBL" id="CDO73140.1"/>
    </source>
</evidence>
<proteinExistence type="predicted"/>
<dbReference type="EMBL" id="CCBP010000119">
    <property type="protein sequence ID" value="CDO73140.1"/>
    <property type="molecule type" value="Genomic_DNA"/>
</dbReference>